<organism evidence="2 3">
    <name type="scientific">Acacia crassicarpa</name>
    <name type="common">northern wattle</name>
    <dbReference type="NCBI Taxonomy" id="499986"/>
    <lineage>
        <taxon>Eukaryota</taxon>
        <taxon>Viridiplantae</taxon>
        <taxon>Streptophyta</taxon>
        <taxon>Embryophyta</taxon>
        <taxon>Tracheophyta</taxon>
        <taxon>Spermatophyta</taxon>
        <taxon>Magnoliopsida</taxon>
        <taxon>eudicotyledons</taxon>
        <taxon>Gunneridae</taxon>
        <taxon>Pentapetalae</taxon>
        <taxon>rosids</taxon>
        <taxon>fabids</taxon>
        <taxon>Fabales</taxon>
        <taxon>Fabaceae</taxon>
        <taxon>Caesalpinioideae</taxon>
        <taxon>mimosoid clade</taxon>
        <taxon>Acacieae</taxon>
        <taxon>Acacia</taxon>
    </lineage>
</organism>
<dbReference type="Proteomes" id="UP001293593">
    <property type="component" value="Unassembled WGS sequence"/>
</dbReference>
<dbReference type="PANTHER" id="PTHR31672">
    <property type="entry name" value="BNACNNG10540D PROTEIN"/>
    <property type="match status" value="1"/>
</dbReference>
<dbReference type="Pfam" id="PF07734">
    <property type="entry name" value="FBA_1"/>
    <property type="match status" value="1"/>
</dbReference>
<proteinExistence type="predicted"/>
<comment type="caution">
    <text evidence="2">The sequence shown here is derived from an EMBL/GenBank/DDBJ whole genome shotgun (WGS) entry which is preliminary data.</text>
</comment>
<dbReference type="Gene3D" id="1.20.1280.50">
    <property type="match status" value="1"/>
</dbReference>
<dbReference type="AlphaFoldDB" id="A0AAE1M8G9"/>
<dbReference type="SUPFAM" id="SSF81383">
    <property type="entry name" value="F-box domain"/>
    <property type="match status" value="1"/>
</dbReference>
<dbReference type="CDD" id="cd22157">
    <property type="entry name" value="F-box_AtFBW1-like"/>
    <property type="match status" value="1"/>
</dbReference>
<gene>
    <name evidence="2" type="ORF">QN277_010650</name>
</gene>
<dbReference type="EMBL" id="JAWXYG010000016">
    <property type="protein sequence ID" value="KAK4253328.1"/>
    <property type="molecule type" value="Genomic_DNA"/>
</dbReference>
<dbReference type="InterPro" id="IPR017451">
    <property type="entry name" value="F-box-assoc_interact_dom"/>
</dbReference>
<dbReference type="InterPro" id="IPR036047">
    <property type="entry name" value="F-box-like_dom_sf"/>
</dbReference>
<accession>A0AAE1M8G9</accession>
<dbReference type="Pfam" id="PF00646">
    <property type="entry name" value="F-box"/>
    <property type="match status" value="1"/>
</dbReference>
<name>A0AAE1M8G9_9FABA</name>
<evidence type="ECO:0000313" key="3">
    <source>
        <dbReference type="Proteomes" id="UP001293593"/>
    </source>
</evidence>
<dbReference type="InterPro" id="IPR001810">
    <property type="entry name" value="F-box_dom"/>
</dbReference>
<dbReference type="SMART" id="SM00256">
    <property type="entry name" value="FBOX"/>
    <property type="match status" value="1"/>
</dbReference>
<dbReference type="PANTHER" id="PTHR31672:SF10">
    <property type="entry name" value="F-BOX DOMAIN-CONTAINING PROTEIN"/>
    <property type="match status" value="1"/>
</dbReference>
<evidence type="ECO:0000313" key="2">
    <source>
        <dbReference type="EMBL" id="KAK4253328.1"/>
    </source>
</evidence>
<dbReference type="InterPro" id="IPR006527">
    <property type="entry name" value="F-box-assoc_dom_typ1"/>
</dbReference>
<dbReference type="InterPro" id="IPR050796">
    <property type="entry name" value="SCF_F-box_component"/>
</dbReference>
<reference evidence="2" key="1">
    <citation type="submission" date="2023-10" db="EMBL/GenBank/DDBJ databases">
        <title>Chromosome-level genome of the transformable northern wattle, Acacia crassicarpa.</title>
        <authorList>
            <person name="Massaro I."/>
            <person name="Sinha N.R."/>
            <person name="Poethig S."/>
            <person name="Leichty A.R."/>
        </authorList>
    </citation>
    <scope>NUCLEOTIDE SEQUENCE</scope>
    <source>
        <strain evidence="2">Acra3RX</strain>
        <tissue evidence="2">Leaf</tissue>
    </source>
</reference>
<protein>
    <recommendedName>
        <fullName evidence="1">F-box domain-containing protein</fullName>
    </recommendedName>
</protein>
<dbReference type="PROSITE" id="PS50181">
    <property type="entry name" value="FBOX"/>
    <property type="match status" value="1"/>
</dbReference>
<feature type="domain" description="F-box" evidence="1">
    <location>
        <begin position="23"/>
        <end position="69"/>
    </location>
</feature>
<sequence>MATESSSSSVSSLALSRHLQKLEAMSGNLPPDIMLEILHRLPPKSLVRFTSVCKSWISLIKDHSFISDHLNRTVQPRNGNSFLLLQLHTDNYPKFYSLHSYNKKTNSFSSERFSFPPQPQLCGYSTVVGTCNGLVCFAQHSIVYFSTLIIWNPSLRKFLSLRRPIMYRSNRINEHVQYQYRLLYGFGFDPMNTDYKVIRLVVLNNEQDSPLVEVYSLTSCSWRRISVRVPLFFIPVHLKKIPQMFVNGALHWVVSRRLPGGKVQNFILSFDVVGETFGELMLPQQLNESPFMVSILEGGHQLALVHTYSKKNIDFFSIWVMKEYGIVESWTEILRRDLKRYGGIRTVLALTTSGKVMLRLCSGAIVLLDPMEDTVKPLADQEHFHAFAGPYVESLFFMNKKIDVVSY</sequence>
<dbReference type="NCBIfam" id="TIGR01640">
    <property type="entry name" value="F_box_assoc_1"/>
    <property type="match status" value="1"/>
</dbReference>
<evidence type="ECO:0000259" key="1">
    <source>
        <dbReference type="PROSITE" id="PS50181"/>
    </source>
</evidence>
<keyword evidence="3" id="KW-1185">Reference proteome</keyword>